<dbReference type="InterPro" id="IPR034593">
    <property type="entry name" value="DgoD-like"/>
</dbReference>
<dbReference type="Pfam" id="PF13378">
    <property type="entry name" value="MR_MLE_C"/>
    <property type="match status" value="1"/>
</dbReference>
<dbReference type="Gene3D" id="3.30.390.10">
    <property type="entry name" value="Enolase-like, N-terminal domain"/>
    <property type="match status" value="1"/>
</dbReference>
<dbReference type="OrthoDB" id="9802699at2"/>
<organism evidence="3 4">
    <name type="scientific">Phreatobacter stygius</name>
    <dbReference type="NCBI Taxonomy" id="1940610"/>
    <lineage>
        <taxon>Bacteria</taxon>
        <taxon>Pseudomonadati</taxon>
        <taxon>Pseudomonadota</taxon>
        <taxon>Alphaproteobacteria</taxon>
        <taxon>Hyphomicrobiales</taxon>
        <taxon>Phreatobacteraceae</taxon>
        <taxon>Phreatobacter</taxon>
    </lineage>
</organism>
<dbReference type="GO" id="GO:0009063">
    <property type="term" value="P:amino acid catabolic process"/>
    <property type="evidence" value="ECO:0007669"/>
    <property type="project" value="InterPro"/>
</dbReference>
<accession>A0A4D7BBP8</accession>
<evidence type="ECO:0000259" key="2">
    <source>
        <dbReference type="SMART" id="SM00922"/>
    </source>
</evidence>
<dbReference type="InterPro" id="IPR029065">
    <property type="entry name" value="Enolase_C-like"/>
</dbReference>
<dbReference type="PROSITE" id="PS00908">
    <property type="entry name" value="MR_MLE_1"/>
    <property type="match status" value="1"/>
</dbReference>
<proteinExistence type="predicted"/>
<dbReference type="CDD" id="cd03316">
    <property type="entry name" value="MR_like"/>
    <property type="match status" value="1"/>
</dbReference>
<dbReference type="InterPro" id="IPR013341">
    <property type="entry name" value="Mandelate_racemase_N_dom"/>
</dbReference>
<dbReference type="InterPro" id="IPR018110">
    <property type="entry name" value="Mandel_Rmase/mucon_lact_enz_CS"/>
</dbReference>
<evidence type="ECO:0000256" key="1">
    <source>
        <dbReference type="ARBA" id="ARBA00023239"/>
    </source>
</evidence>
<dbReference type="GO" id="GO:0000287">
    <property type="term" value="F:magnesium ion binding"/>
    <property type="evidence" value="ECO:0007669"/>
    <property type="project" value="UniProtKB-ARBA"/>
</dbReference>
<dbReference type="AlphaFoldDB" id="A0A4D7BBP8"/>
<dbReference type="InterPro" id="IPR029017">
    <property type="entry name" value="Enolase-like_N"/>
</dbReference>
<dbReference type="InterPro" id="IPR036849">
    <property type="entry name" value="Enolase-like_C_sf"/>
</dbReference>
<dbReference type="GO" id="GO:0016829">
    <property type="term" value="F:lyase activity"/>
    <property type="evidence" value="ECO:0007669"/>
    <property type="project" value="UniProtKB-KW"/>
</dbReference>
<dbReference type="Gene3D" id="3.20.20.120">
    <property type="entry name" value="Enolase-like C-terminal domain"/>
    <property type="match status" value="1"/>
</dbReference>
<name>A0A4D7BBP8_9HYPH</name>
<dbReference type="SUPFAM" id="SSF54826">
    <property type="entry name" value="Enolase N-terminal domain-like"/>
    <property type="match status" value="1"/>
</dbReference>
<dbReference type="EMBL" id="CP039690">
    <property type="protein sequence ID" value="QCI65457.1"/>
    <property type="molecule type" value="Genomic_DNA"/>
</dbReference>
<dbReference type="InterPro" id="IPR013342">
    <property type="entry name" value="Mandelate_racemase_C"/>
</dbReference>
<dbReference type="RefSeq" id="WP_136960904.1">
    <property type="nucleotide sequence ID" value="NZ_CP039690.1"/>
</dbReference>
<gene>
    <name evidence="3" type="ORF">E8M01_15310</name>
</gene>
<dbReference type="PANTHER" id="PTHR48080">
    <property type="entry name" value="D-GALACTONATE DEHYDRATASE-RELATED"/>
    <property type="match status" value="1"/>
</dbReference>
<dbReference type="KEGG" id="pstg:E8M01_15310"/>
<sequence>MLITNVRAHHIRIPYEAGVASFKQGASAIAAVDIVLVEVSTDTGLTGWGDAWGYVCPQTTSTAIDEMIAPQARGLEVPDAAGIPAFMDRIQRNLHLFGRYGITMFAISGLDIALWDLAARVKGEPLHRLIGACRRARIPAYASLLRIGDPALVANECEAALRRGYPAIKLHETTVPPVFAARQAVGTGIPLMVDMNCPMDEAAATAFAQACRAAAPLFLEEPVWPPEDFKALAAVRAKGGLAIAAGENACTVYQFRQMMTEGAVTYAQPSVIKVGGITEYLKVAALADAMGVKLAPHSPYFGPGFLATLQLMSLRDDGTFIEIFYMNRAACLWRGRIDIDAKGSIAVPEGPGLGYEPDNEIMERYRVS</sequence>
<dbReference type="PANTHER" id="PTHR48080:SF2">
    <property type="entry name" value="D-GALACTONATE DEHYDRATASE"/>
    <property type="match status" value="1"/>
</dbReference>
<evidence type="ECO:0000313" key="3">
    <source>
        <dbReference type="EMBL" id="QCI65457.1"/>
    </source>
</evidence>
<keyword evidence="4" id="KW-1185">Reference proteome</keyword>
<dbReference type="SUPFAM" id="SSF51604">
    <property type="entry name" value="Enolase C-terminal domain-like"/>
    <property type="match status" value="1"/>
</dbReference>
<feature type="domain" description="Mandelate racemase/muconate lactonizing enzyme C-terminal" evidence="2">
    <location>
        <begin position="150"/>
        <end position="242"/>
    </location>
</feature>
<evidence type="ECO:0000313" key="4">
    <source>
        <dbReference type="Proteomes" id="UP000298781"/>
    </source>
</evidence>
<dbReference type="SMART" id="SM00922">
    <property type="entry name" value="MR_MLE"/>
    <property type="match status" value="1"/>
</dbReference>
<protein>
    <submittedName>
        <fullName evidence="3">Mandelate racemase/muconate lactonizing enzyme family protein</fullName>
    </submittedName>
</protein>
<keyword evidence="1" id="KW-0456">Lyase</keyword>
<dbReference type="Proteomes" id="UP000298781">
    <property type="component" value="Chromosome"/>
</dbReference>
<dbReference type="SFLD" id="SFLDS00001">
    <property type="entry name" value="Enolase"/>
    <property type="match status" value="1"/>
</dbReference>
<reference evidence="3 4" key="1">
    <citation type="submission" date="2019-04" db="EMBL/GenBank/DDBJ databases">
        <title>Phreatobacter aquaticus sp. nov.</title>
        <authorList>
            <person name="Choi A."/>
        </authorList>
    </citation>
    <scope>NUCLEOTIDE SEQUENCE [LARGE SCALE GENOMIC DNA]</scope>
    <source>
        <strain evidence="3 4">KCTC 52518</strain>
    </source>
</reference>
<dbReference type="Pfam" id="PF02746">
    <property type="entry name" value="MR_MLE_N"/>
    <property type="match status" value="1"/>
</dbReference>